<proteinExistence type="predicted"/>
<dbReference type="PANTHER" id="PTHR44137">
    <property type="entry name" value="BNAC03G44070D PROTEIN"/>
    <property type="match status" value="1"/>
</dbReference>
<feature type="domain" description="J" evidence="1">
    <location>
        <begin position="52"/>
        <end position="110"/>
    </location>
</feature>
<evidence type="ECO:0000313" key="2">
    <source>
        <dbReference type="EMBL" id="SPC91578.1"/>
    </source>
</evidence>
<name>A0A2N9FWF6_FAGSY</name>
<dbReference type="Pfam" id="PF00226">
    <property type="entry name" value="DnaJ"/>
    <property type="match status" value="1"/>
</dbReference>
<accession>A0A2N9FWF6</accession>
<dbReference type="InterPro" id="IPR001623">
    <property type="entry name" value="DnaJ_domain"/>
</dbReference>
<gene>
    <name evidence="2" type="ORF">FSB_LOCUS19460</name>
</gene>
<dbReference type="EMBL" id="OIVN01001235">
    <property type="protein sequence ID" value="SPC91578.1"/>
    <property type="molecule type" value="Genomic_DNA"/>
</dbReference>
<dbReference type="SUPFAM" id="SSF46565">
    <property type="entry name" value="Chaperone J-domain"/>
    <property type="match status" value="1"/>
</dbReference>
<dbReference type="PROSITE" id="PS50076">
    <property type="entry name" value="DNAJ_2"/>
    <property type="match status" value="1"/>
</dbReference>
<reference evidence="2" key="1">
    <citation type="submission" date="2018-02" db="EMBL/GenBank/DDBJ databases">
        <authorList>
            <person name="Cohen D.B."/>
            <person name="Kent A.D."/>
        </authorList>
    </citation>
    <scope>NUCLEOTIDE SEQUENCE</scope>
</reference>
<dbReference type="CDD" id="cd06257">
    <property type="entry name" value="DnaJ"/>
    <property type="match status" value="1"/>
</dbReference>
<dbReference type="InterPro" id="IPR036869">
    <property type="entry name" value="J_dom_sf"/>
</dbReference>
<dbReference type="SMART" id="SM00271">
    <property type="entry name" value="DnaJ"/>
    <property type="match status" value="1"/>
</dbReference>
<organism evidence="2">
    <name type="scientific">Fagus sylvatica</name>
    <name type="common">Beechnut</name>
    <dbReference type="NCBI Taxonomy" id="28930"/>
    <lineage>
        <taxon>Eukaryota</taxon>
        <taxon>Viridiplantae</taxon>
        <taxon>Streptophyta</taxon>
        <taxon>Embryophyta</taxon>
        <taxon>Tracheophyta</taxon>
        <taxon>Spermatophyta</taxon>
        <taxon>Magnoliopsida</taxon>
        <taxon>eudicotyledons</taxon>
        <taxon>Gunneridae</taxon>
        <taxon>Pentapetalae</taxon>
        <taxon>rosids</taxon>
        <taxon>fabids</taxon>
        <taxon>Fagales</taxon>
        <taxon>Fagaceae</taxon>
        <taxon>Fagus</taxon>
    </lineage>
</organism>
<dbReference type="PANTHER" id="PTHR44137:SF32">
    <property type="entry name" value="DNAJ HEAT SHOCK AMINO-TERMINAL DOMAIN PROTEIN"/>
    <property type="match status" value="1"/>
</dbReference>
<evidence type="ECO:0000259" key="1">
    <source>
        <dbReference type="PROSITE" id="PS50076"/>
    </source>
</evidence>
<protein>
    <recommendedName>
        <fullName evidence="1">J domain-containing protein</fullName>
    </recommendedName>
</protein>
<dbReference type="AlphaFoldDB" id="A0A2N9FWF6"/>
<dbReference type="Gene3D" id="1.10.287.110">
    <property type="entry name" value="DnaJ domain"/>
    <property type="match status" value="1"/>
</dbReference>
<sequence>MAAINTLDIAEEKFGAGKVKEALKLANLVKNLSNCPNVDKYRAAYKVHLAHNDLAVLGLKDDTNYSTDKITEKYLKLVQLLHPNVNSSCAAPSAFQRVTRAWEILTDAPRSGMRLLPPSKRNKAR</sequence>